<feature type="transmembrane region" description="Helical" evidence="1">
    <location>
        <begin position="12"/>
        <end position="32"/>
    </location>
</feature>
<evidence type="ECO:0000256" key="1">
    <source>
        <dbReference type="SAM" id="Phobius"/>
    </source>
</evidence>
<evidence type="ECO:0000313" key="2">
    <source>
        <dbReference type="EMBL" id="MEE6305301.1"/>
    </source>
</evidence>
<sequence length="97" mass="9883">MMTDPTQSLRYYGGLAVIVLAIGPPLMLGLLLSQDSVPRSVIVLLAVGIPIDLVAVYFAVRGMAGPVPEVAGRRVGIGLTLVAVGGVLMLGGNALLS</sequence>
<protein>
    <submittedName>
        <fullName evidence="2">Uncharacterized protein</fullName>
    </submittedName>
</protein>
<evidence type="ECO:0000313" key="3">
    <source>
        <dbReference type="Proteomes" id="UP001339911"/>
    </source>
</evidence>
<feature type="transmembrane region" description="Helical" evidence="1">
    <location>
        <begin position="75"/>
        <end position="96"/>
    </location>
</feature>
<gene>
    <name evidence="2" type="ORF">V1634_00435</name>
</gene>
<organism evidence="2 3">
    <name type="scientific">Plantactinospora veratri</name>
    <dbReference type="NCBI Taxonomy" id="1436122"/>
    <lineage>
        <taxon>Bacteria</taxon>
        <taxon>Bacillati</taxon>
        <taxon>Actinomycetota</taxon>
        <taxon>Actinomycetes</taxon>
        <taxon>Micromonosporales</taxon>
        <taxon>Micromonosporaceae</taxon>
        <taxon>Plantactinospora</taxon>
    </lineage>
</organism>
<keyword evidence="1" id="KW-1133">Transmembrane helix</keyword>
<dbReference type="RefSeq" id="WP_331205716.1">
    <property type="nucleotide sequence ID" value="NZ_JAZGQL010000001.1"/>
</dbReference>
<name>A0ABU7S5R1_9ACTN</name>
<comment type="caution">
    <text evidence="2">The sequence shown here is derived from an EMBL/GenBank/DDBJ whole genome shotgun (WGS) entry which is preliminary data.</text>
</comment>
<keyword evidence="1" id="KW-0812">Transmembrane</keyword>
<dbReference type="EMBL" id="JAZGQL010000001">
    <property type="protein sequence ID" value="MEE6305301.1"/>
    <property type="molecule type" value="Genomic_DNA"/>
</dbReference>
<keyword evidence="1" id="KW-0472">Membrane</keyword>
<dbReference type="Proteomes" id="UP001339911">
    <property type="component" value="Unassembled WGS sequence"/>
</dbReference>
<reference evidence="2 3" key="1">
    <citation type="submission" date="2024-01" db="EMBL/GenBank/DDBJ databases">
        <title>Genome insights into Plantactinospora veratri sp. nov.</title>
        <authorList>
            <person name="Wang L."/>
        </authorList>
    </citation>
    <scope>NUCLEOTIDE SEQUENCE [LARGE SCALE GENOMIC DNA]</scope>
    <source>
        <strain evidence="2 3">NEAU-FHS4</strain>
    </source>
</reference>
<proteinExistence type="predicted"/>
<feature type="transmembrane region" description="Helical" evidence="1">
    <location>
        <begin position="41"/>
        <end position="60"/>
    </location>
</feature>
<keyword evidence="3" id="KW-1185">Reference proteome</keyword>
<accession>A0ABU7S5R1</accession>